<dbReference type="Pfam" id="PF02803">
    <property type="entry name" value="Thiolase_C"/>
    <property type="match status" value="1"/>
</dbReference>
<dbReference type="PANTHER" id="PTHR42689:SF1">
    <property type="entry name" value="ACETYL-COA ACYLTRANSFERASE FADA2 (3-KETOACYL-COA THIOLASE) (BETA-KETOTHIOLASE)-RELATED"/>
    <property type="match status" value="1"/>
</dbReference>
<keyword evidence="3 4" id="KW-0012">Acyltransferase</keyword>
<dbReference type="InterPro" id="IPR020616">
    <property type="entry name" value="Thiolase_N"/>
</dbReference>
<dbReference type="PIRSF" id="PIRSF000429">
    <property type="entry name" value="Ac-CoA_Ac_transf"/>
    <property type="match status" value="1"/>
</dbReference>
<evidence type="ECO:0000256" key="1">
    <source>
        <dbReference type="ARBA" id="ARBA00010982"/>
    </source>
</evidence>
<evidence type="ECO:0000259" key="7">
    <source>
        <dbReference type="Pfam" id="PF02803"/>
    </source>
</evidence>
<dbReference type="PANTHER" id="PTHR42689">
    <property type="entry name" value="ACETYL-COA ACYLTRANSFERASE FADA2 (3-KETOACYL-COA THIOLASE) (BETA-KETOTHIOLASE)-RELATED"/>
    <property type="match status" value="1"/>
</dbReference>
<dbReference type="CDD" id="cd00751">
    <property type="entry name" value="thiolase"/>
    <property type="match status" value="1"/>
</dbReference>
<feature type="domain" description="Thiolase C-terminal" evidence="7">
    <location>
        <begin position="310"/>
        <end position="454"/>
    </location>
</feature>
<protein>
    <submittedName>
        <fullName evidence="8">Acetyl-CoA C-acetyltransferase</fullName>
        <ecNumber evidence="8">2.3.1.9</ecNumber>
    </submittedName>
</protein>
<comment type="similarity">
    <text evidence="1 4">Belongs to the thiolase-like superfamily. Thiolase family.</text>
</comment>
<proteinExistence type="inferred from homology"/>
<dbReference type="PROSITE" id="PS00099">
    <property type="entry name" value="THIOLASE_3"/>
    <property type="match status" value="1"/>
</dbReference>
<evidence type="ECO:0000313" key="9">
    <source>
        <dbReference type="Proteomes" id="UP000313948"/>
    </source>
</evidence>
<dbReference type="EMBL" id="CP040899">
    <property type="protein sequence ID" value="QDB80866.1"/>
    <property type="molecule type" value="Genomic_DNA"/>
</dbReference>
<evidence type="ECO:0000256" key="3">
    <source>
        <dbReference type="ARBA" id="ARBA00023315"/>
    </source>
</evidence>
<dbReference type="InterPro" id="IPR050521">
    <property type="entry name" value="3-ketoacyl-CoA_Thiolase"/>
</dbReference>
<feature type="domain" description="Thiolase N-terminal" evidence="6">
    <location>
        <begin position="32"/>
        <end position="301"/>
    </location>
</feature>
<dbReference type="SUPFAM" id="SSF53901">
    <property type="entry name" value="Thiolase-like"/>
    <property type="match status" value="2"/>
</dbReference>
<feature type="region of interest" description="Disordered" evidence="5">
    <location>
        <begin position="1"/>
        <end position="29"/>
    </location>
</feature>
<keyword evidence="9" id="KW-1185">Reference proteome</keyword>
<evidence type="ECO:0000256" key="4">
    <source>
        <dbReference type="RuleBase" id="RU003557"/>
    </source>
</evidence>
<name>A0ABX5VQV3_9MICO</name>
<dbReference type="InterPro" id="IPR016039">
    <property type="entry name" value="Thiolase-like"/>
</dbReference>
<evidence type="ECO:0000256" key="2">
    <source>
        <dbReference type="ARBA" id="ARBA00022679"/>
    </source>
</evidence>
<accession>A0ABX5VQV3</accession>
<dbReference type="NCBIfam" id="TIGR01930">
    <property type="entry name" value="AcCoA-C-Actrans"/>
    <property type="match status" value="1"/>
</dbReference>
<evidence type="ECO:0000256" key="5">
    <source>
        <dbReference type="SAM" id="MobiDB-lite"/>
    </source>
</evidence>
<dbReference type="InterPro" id="IPR020617">
    <property type="entry name" value="Thiolase_C"/>
</dbReference>
<reference evidence="8 9" key="1">
    <citation type="submission" date="2019-05" db="EMBL/GenBank/DDBJ databases">
        <title>Georgenia *** sp. nov., and Georgenia *** sp. nov., isolated from the intestinal contents of plateau pika (Ochotona curzoniae) in the Qinghai-Tibet plateau of China.</title>
        <authorList>
            <person name="Tian Z."/>
        </authorList>
    </citation>
    <scope>NUCLEOTIDE SEQUENCE [LARGE SCALE GENOMIC DNA]</scope>
    <source>
        <strain evidence="8 9">Z294</strain>
    </source>
</reference>
<keyword evidence="2 4" id="KW-0808">Transferase</keyword>
<sequence>MRYSRFHDGQGTSVPPATRRNNDVTSSPRPAVVVGANRIPFARAGGRYASSSNKDMLTAALEGLVARFGLAGERLDDVSAGAVLKHSRDFNLAREVVLGSSLDPHTPAFDVQRACATGLEAVVGVSNKIALGQAEAGIAGGVDSASDAPIVVSDRLRAAILRASRAKTLPERLKAISAIRPRDLAPVAPDTAEPRTGMSMGQHQAVTTERWGITREAQDALALASHQNLAAAYDRGFFDDLLTPYRGITRDEFLRPDTSLDKLGKLRTAFTAPGSDNPTMTAGNSTPLSDGASTVLLATEEWAGERGLPTLARVVDSQTAAVDFTSGAEGLLMGGCYAVPRLLERQGLALEDFDFVEIHEAFAATVLATLAAWNDAEFCRERLGRGPLGTVAPERLNVTGSSLAAGHPFGATGGRIVGTLAKLLAEKKAATGAPVRGLISVCAAGGQATAMILEA</sequence>
<dbReference type="NCBIfam" id="NF006740">
    <property type="entry name" value="PRK09268.1"/>
    <property type="match status" value="1"/>
</dbReference>
<dbReference type="Proteomes" id="UP000313948">
    <property type="component" value="Chromosome"/>
</dbReference>
<gene>
    <name evidence="8" type="ORF">FE251_14320</name>
</gene>
<evidence type="ECO:0000313" key="8">
    <source>
        <dbReference type="EMBL" id="QDB80866.1"/>
    </source>
</evidence>
<dbReference type="InterPro" id="IPR002155">
    <property type="entry name" value="Thiolase"/>
</dbReference>
<dbReference type="GO" id="GO:0003985">
    <property type="term" value="F:acetyl-CoA C-acetyltransferase activity"/>
    <property type="evidence" value="ECO:0007669"/>
    <property type="project" value="UniProtKB-EC"/>
</dbReference>
<dbReference type="InterPro" id="IPR020610">
    <property type="entry name" value="Thiolase_AS"/>
</dbReference>
<dbReference type="EC" id="2.3.1.9" evidence="8"/>
<evidence type="ECO:0000259" key="6">
    <source>
        <dbReference type="Pfam" id="PF00108"/>
    </source>
</evidence>
<organism evidence="8 9">
    <name type="scientific">Georgenia wutianyii</name>
    <dbReference type="NCBI Taxonomy" id="2585135"/>
    <lineage>
        <taxon>Bacteria</taxon>
        <taxon>Bacillati</taxon>
        <taxon>Actinomycetota</taxon>
        <taxon>Actinomycetes</taxon>
        <taxon>Micrococcales</taxon>
        <taxon>Bogoriellaceae</taxon>
        <taxon>Georgenia</taxon>
    </lineage>
</organism>
<dbReference type="Gene3D" id="3.40.47.10">
    <property type="match status" value="1"/>
</dbReference>
<dbReference type="Pfam" id="PF00108">
    <property type="entry name" value="Thiolase_N"/>
    <property type="match status" value="1"/>
</dbReference>